<dbReference type="Proteomes" id="UP001140949">
    <property type="component" value="Unassembled WGS sequence"/>
</dbReference>
<keyword evidence="12" id="KW-1185">Reference proteome</keyword>
<dbReference type="PANTHER" id="PTHR22930:SF293">
    <property type="entry name" value="PROTEIN ALP1-LIKE"/>
    <property type="match status" value="1"/>
</dbReference>
<dbReference type="InterPro" id="IPR058353">
    <property type="entry name" value="DUF8040"/>
</dbReference>
<comment type="similarity">
    <text evidence="3">Belongs to the HARBI1 family.</text>
</comment>
<evidence type="ECO:0000313" key="11">
    <source>
        <dbReference type="EMBL" id="KAJ6837819.1"/>
    </source>
</evidence>
<reference evidence="11" key="1">
    <citation type="journal article" date="2023" name="GigaByte">
        <title>Genome assembly of the bearded iris, Iris pallida Lam.</title>
        <authorList>
            <person name="Bruccoleri R.E."/>
            <person name="Oakeley E.J."/>
            <person name="Faust A.M.E."/>
            <person name="Altorfer M."/>
            <person name="Dessus-Babus S."/>
            <person name="Burckhardt D."/>
            <person name="Oertli M."/>
            <person name="Naumann U."/>
            <person name="Petersen F."/>
            <person name="Wong J."/>
        </authorList>
    </citation>
    <scope>NUCLEOTIDE SEQUENCE</scope>
    <source>
        <strain evidence="11">GSM-AAB239-AS_SAM_17_03QT</strain>
    </source>
</reference>
<gene>
    <name evidence="11" type="ORF">M6B38_323085</name>
</gene>
<evidence type="ECO:0000256" key="8">
    <source>
        <dbReference type="SAM" id="Phobius"/>
    </source>
</evidence>
<evidence type="ECO:0008006" key="13">
    <source>
        <dbReference type="Google" id="ProtNLM"/>
    </source>
</evidence>
<dbReference type="GO" id="GO:0046872">
    <property type="term" value="F:metal ion binding"/>
    <property type="evidence" value="ECO:0007669"/>
    <property type="project" value="UniProtKB-KW"/>
</dbReference>
<keyword evidence="8" id="KW-1133">Transmembrane helix</keyword>
<comment type="cofactor">
    <cofactor evidence="1">
        <name>a divalent metal cation</name>
        <dbReference type="ChEBI" id="CHEBI:60240"/>
    </cofactor>
</comment>
<evidence type="ECO:0000256" key="7">
    <source>
        <dbReference type="ARBA" id="ARBA00023242"/>
    </source>
</evidence>
<sequence>MDRLSLTKDRRVLIYLIIQLDMMDRLLLLMTMIFIMIILELKATRKRKWEDAYKRHIVRHVNLNRIVFENDRLCIENIRMDRRTFHNLCHMVRETGRLEPTKNMTIEEQLAIFLHILAHDVKNRIIQRQLMRSGETVSRVVNKVLLSLLRCQALLLKRPEPIPENSTDDHWKYFKNCLGALDGTYIKVNVQEGDIPRYRTRKNEIATNVLGVCSPDMQFIYVLPGWEGSTADSRVLRDAISRRNGLVVPRGYYYLCDAGYSNSEGFLTPYRGERYHLKTWGTDHLPETPREYFNMRHSRARNVIERAFGMLKGRWAILRSKSYYPVKTQCRIIIACCLLHNHIRQQMAVDPYEEEEEQVDVPERLEGERIRFVESSNAWMTSRKMRWFMVWMTSRKMRILMRI</sequence>
<keyword evidence="8" id="KW-0812">Transmembrane</keyword>
<evidence type="ECO:0000256" key="2">
    <source>
        <dbReference type="ARBA" id="ARBA00004123"/>
    </source>
</evidence>
<dbReference type="PANTHER" id="PTHR22930">
    <property type="match status" value="1"/>
</dbReference>
<feature type="domain" description="DUF8040" evidence="10">
    <location>
        <begin position="64"/>
        <end position="147"/>
    </location>
</feature>
<comment type="subcellular location">
    <subcellularLocation>
        <location evidence="2">Nucleus</location>
    </subcellularLocation>
</comment>
<keyword evidence="7" id="KW-0539">Nucleus</keyword>
<proteinExistence type="inferred from homology"/>
<dbReference type="Pfam" id="PF13359">
    <property type="entry name" value="DDE_Tnp_4"/>
    <property type="match status" value="1"/>
</dbReference>
<dbReference type="AlphaFoldDB" id="A0AAX6H9U1"/>
<name>A0AAX6H9U1_IRIPA</name>
<keyword evidence="8" id="KW-0472">Membrane</keyword>
<comment type="caution">
    <text evidence="11">The sequence shown here is derived from an EMBL/GenBank/DDBJ whole genome shotgun (WGS) entry which is preliminary data.</text>
</comment>
<dbReference type="GO" id="GO:0005634">
    <property type="term" value="C:nucleus"/>
    <property type="evidence" value="ECO:0007669"/>
    <property type="project" value="UniProtKB-SubCell"/>
</dbReference>
<keyword evidence="4" id="KW-0540">Nuclease</keyword>
<keyword evidence="5" id="KW-0479">Metal-binding</keyword>
<evidence type="ECO:0000259" key="10">
    <source>
        <dbReference type="Pfam" id="PF26138"/>
    </source>
</evidence>
<dbReference type="InterPro" id="IPR045249">
    <property type="entry name" value="HARBI1-like"/>
</dbReference>
<dbReference type="GO" id="GO:0004518">
    <property type="term" value="F:nuclease activity"/>
    <property type="evidence" value="ECO:0007669"/>
    <property type="project" value="UniProtKB-KW"/>
</dbReference>
<evidence type="ECO:0000256" key="4">
    <source>
        <dbReference type="ARBA" id="ARBA00022722"/>
    </source>
</evidence>
<evidence type="ECO:0000259" key="9">
    <source>
        <dbReference type="Pfam" id="PF13359"/>
    </source>
</evidence>
<evidence type="ECO:0000256" key="6">
    <source>
        <dbReference type="ARBA" id="ARBA00022801"/>
    </source>
</evidence>
<dbReference type="InterPro" id="IPR027806">
    <property type="entry name" value="HARBI1_dom"/>
</dbReference>
<evidence type="ECO:0000256" key="5">
    <source>
        <dbReference type="ARBA" id="ARBA00022723"/>
    </source>
</evidence>
<keyword evidence="6" id="KW-0378">Hydrolase</keyword>
<organism evidence="11 12">
    <name type="scientific">Iris pallida</name>
    <name type="common">Sweet iris</name>
    <dbReference type="NCBI Taxonomy" id="29817"/>
    <lineage>
        <taxon>Eukaryota</taxon>
        <taxon>Viridiplantae</taxon>
        <taxon>Streptophyta</taxon>
        <taxon>Embryophyta</taxon>
        <taxon>Tracheophyta</taxon>
        <taxon>Spermatophyta</taxon>
        <taxon>Magnoliopsida</taxon>
        <taxon>Liliopsida</taxon>
        <taxon>Asparagales</taxon>
        <taxon>Iridaceae</taxon>
        <taxon>Iridoideae</taxon>
        <taxon>Irideae</taxon>
        <taxon>Iris</taxon>
    </lineage>
</organism>
<evidence type="ECO:0000313" key="12">
    <source>
        <dbReference type="Proteomes" id="UP001140949"/>
    </source>
</evidence>
<accession>A0AAX6H9U1</accession>
<reference evidence="11" key="2">
    <citation type="submission" date="2023-04" db="EMBL/GenBank/DDBJ databases">
        <authorList>
            <person name="Bruccoleri R.E."/>
            <person name="Oakeley E.J."/>
            <person name="Faust A.-M."/>
            <person name="Dessus-Babus S."/>
            <person name="Altorfer M."/>
            <person name="Burckhardt D."/>
            <person name="Oertli M."/>
            <person name="Naumann U."/>
            <person name="Petersen F."/>
            <person name="Wong J."/>
        </authorList>
    </citation>
    <scope>NUCLEOTIDE SEQUENCE</scope>
    <source>
        <strain evidence="11">GSM-AAB239-AS_SAM_17_03QT</strain>
        <tissue evidence="11">Leaf</tissue>
    </source>
</reference>
<protein>
    <recommendedName>
        <fullName evidence="13">DDE Tnp4 domain-containing protein</fullName>
    </recommendedName>
</protein>
<feature type="transmembrane region" description="Helical" evidence="8">
    <location>
        <begin position="12"/>
        <end position="39"/>
    </location>
</feature>
<evidence type="ECO:0000256" key="3">
    <source>
        <dbReference type="ARBA" id="ARBA00006958"/>
    </source>
</evidence>
<feature type="domain" description="DDE Tnp4" evidence="9">
    <location>
        <begin position="181"/>
        <end position="341"/>
    </location>
</feature>
<evidence type="ECO:0000256" key="1">
    <source>
        <dbReference type="ARBA" id="ARBA00001968"/>
    </source>
</evidence>
<dbReference type="GO" id="GO:0016787">
    <property type="term" value="F:hydrolase activity"/>
    <property type="evidence" value="ECO:0007669"/>
    <property type="project" value="UniProtKB-KW"/>
</dbReference>
<dbReference type="EMBL" id="JANAVB010011199">
    <property type="protein sequence ID" value="KAJ6837819.1"/>
    <property type="molecule type" value="Genomic_DNA"/>
</dbReference>
<dbReference type="Pfam" id="PF26138">
    <property type="entry name" value="DUF8040"/>
    <property type="match status" value="1"/>
</dbReference>